<name>W4K060_HETIT</name>
<keyword evidence="3" id="KW-1185">Reference proteome</keyword>
<dbReference type="RefSeq" id="XP_009549462.1">
    <property type="nucleotide sequence ID" value="XM_009551167.1"/>
</dbReference>
<dbReference type="EMBL" id="KI925461">
    <property type="protein sequence ID" value="ETW79208.1"/>
    <property type="molecule type" value="Genomic_DNA"/>
</dbReference>
<evidence type="ECO:0000313" key="2">
    <source>
        <dbReference type="EMBL" id="ETW79208.1"/>
    </source>
</evidence>
<dbReference type="Proteomes" id="UP000030671">
    <property type="component" value="Unassembled WGS sequence"/>
</dbReference>
<dbReference type="KEGG" id="hir:HETIRDRAFT_323296"/>
<accession>W4K060</accession>
<proteinExistence type="predicted"/>
<gene>
    <name evidence="2" type="ORF">HETIRDRAFT_323296</name>
</gene>
<dbReference type="HOGENOM" id="CLU_2638361_0_0_1"/>
<protein>
    <submittedName>
        <fullName evidence="2">Uncharacterized protein</fullName>
    </submittedName>
</protein>
<evidence type="ECO:0000256" key="1">
    <source>
        <dbReference type="SAM" id="MobiDB-lite"/>
    </source>
</evidence>
<dbReference type="AlphaFoldDB" id="W4K060"/>
<evidence type="ECO:0000313" key="3">
    <source>
        <dbReference type="Proteomes" id="UP000030671"/>
    </source>
</evidence>
<organism evidence="2 3">
    <name type="scientific">Heterobasidion irregulare (strain TC 32-1)</name>
    <dbReference type="NCBI Taxonomy" id="747525"/>
    <lineage>
        <taxon>Eukaryota</taxon>
        <taxon>Fungi</taxon>
        <taxon>Dikarya</taxon>
        <taxon>Basidiomycota</taxon>
        <taxon>Agaricomycotina</taxon>
        <taxon>Agaricomycetes</taxon>
        <taxon>Russulales</taxon>
        <taxon>Bondarzewiaceae</taxon>
        <taxon>Heterobasidion</taxon>
        <taxon>Heterobasidion annosum species complex</taxon>
    </lineage>
</organism>
<feature type="region of interest" description="Disordered" evidence="1">
    <location>
        <begin position="57"/>
        <end position="77"/>
    </location>
</feature>
<dbReference type="InParanoid" id="W4K060"/>
<sequence length="77" mass="8974">MLWIIDELYTALTGCLLSSCPVRHRYHHCCHPTAFHQESIYTPFSCSSRFNHIPSIEHSRDTSKSRRHRLIDGFDGT</sequence>
<dbReference type="GeneID" id="20670955"/>
<reference evidence="2 3" key="1">
    <citation type="journal article" date="2012" name="New Phytol.">
        <title>Insight into trade-off between wood decay and parasitism from the genome of a fungal forest pathogen.</title>
        <authorList>
            <person name="Olson A."/>
            <person name="Aerts A."/>
            <person name="Asiegbu F."/>
            <person name="Belbahri L."/>
            <person name="Bouzid O."/>
            <person name="Broberg A."/>
            <person name="Canback B."/>
            <person name="Coutinho P.M."/>
            <person name="Cullen D."/>
            <person name="Dalman K."/>
            <person name="Deflorio G."/>
            <person name="van Diepen L.T."/>
            <person name="Dunand C."/>
            <person name="Duplessis S."/>
            <person name="Durling M."/>
            <person name="Gonthier P."/>
            <person name="Grimwood J."/>
            <person name="Fossdal C.G."/>
            <person name="Hansson D."/>
            <person name="Henrissat B."/>
            <person name="Hietala A."/>
            <person name="Himmelstrand K."/>
            <person name="Hoffmeister D."/>
            <person name="Hogberg N."/>
            <person name="James T.Y."/>
            <person name="Karlsson M."/>
            <person name="Kohler A."/>
            <person name="Kues U."/>
            <person name="Lee Y.H."/>
            <person name="Lin Y.C."/>
            <person name="Lind M."/>
            <person name="Lindquist E."/>
            <person name="Lombard V."/>
            <person name="Lucas S."/>
            <person name="Lunden K."/>
            <person name="Morin E."/>
            <person name="Murat C."/>
            <person name="Park J."/>
            <person name="Raffaello T."/>
            <person name="Rouze P."/>
            <person name="Salamov A."/>
            <person name="Schmutz J."/>
            <person name="Solheim H."/>
            <person name="Stahlberg J."/>
            <person name="Velez H."/>
            <person name="de Vries R.P."/>
            <person name="Wiebenga A."/>
            <person name="Woodward S."/>
            <person name="Yakovlev I."/>
            <person name="Garbelotto M."/>
            <person name="Martin F."/>
            <person name="Grigoriev I.V."/>
            <person name="Stenlid J."/>
        </authorList>
    </citation>
    <scope>NUCLEOTIDE SEQUENCE [LARGE SCALE GENOMIC DNA]</scope>
    <source>
        <strain evidence="2 3">TC 32-1</strain>
    </source>
</reference>